<dbReference type="AlphaFoldDB" id="A0AAW0G081"/>
<organism evidence="2 3">
    <name type="scientific">Cerrena zonata</name>
    <dbReference type="NCBI Taxonomy" id="2478898"/>
    <lineage>
        <taxon>Eukaryota</taxon>
        <taxon>Fungi</taxon>
        <taxon>Dikarya</taxon>
        <taxon>Basidiomycota</taxon>
        <taxon>Agaricomycotina</taxon>
        <taxon>Agaricomycetes</taxon>
        <taxon>Polyporales</taxon>
        <taxon>Cerrenaceae</taxon>
        <taxon>Cerrena</taxon>
    </lineage>
</organism>
<reference evidence="2 3" key="1">
    <citation type="submission" date="2022-09" db="EMBL/GenBank/DDBJ databases">
        <authorList>
            <person name="Palmer J.M."/>
        </authorList>
    </citation>
    <scope>NUCLEOTIDE SEQUENCE [LARGE SCALE GENOMIC DNA]</scope>
    <source>
        <strain evidence="2 3">DSM 7382</strain>
    </source>
</reference>
<evidence type="ECO:0000256" key="1">
    <source>
        <dbReference type="SAM" id="MobiDB-lite"/>
    </source>
</evidence>
<evidence type="ECO:0000313" key="3">
    <source>
        <dbReference type="Proteomes" id="UP001385951"/>
    </source>
</evidence>
<accession>A0AAW0G081</accession>
<keyword evidence="3" id="KW-1185">Reference proteome</keyword>
<dbReference type="EMBL" id="JASBNA010000032">
    <property type="protein sequence ID" value="KAK7683026.1"/>
    <property type="molecule type" value="Genomic_DNA"/>
</dbReference>
<proteinExistence type="predicted"/>
<gene>
    <name evidence="2" type="ORF">QCA50_013698</name>
</gene>
<comment type="caution">
    <text evidence="2">The sequence shown here is derived from an EMBL/GenBank/DDBJ whole genome shotgun (WGS) entry which is preliminary data.</text>
</comment>
<feature type="region of interest" description="Disordered" evidence="1">
    <location>
        <begin position="75"/>
        <end position="100"/>
    </location>
</feature>
<protein>
    <submittedName>
        <fullName evidence="2">Uncharacterized protein</fullName>
    </submittedName>
</protein>
<name>A0AAW0G081_9APHY</name>
<sequence length="138" mass="15581">MPTLWSTVLIDDKSIGAKEERLRHLELLSLLLDRSKNTPLAIHINYYNDSADVFRLLLPHITRARVLYFDLHSKFENDSNDSRSGSGESGKSGDGNPQSGSWHFPFLRSLSILPYPDDKPRLVSGSLTFTDAPLLERL</sequence>
<dbReference type="Proteomes" id="UP001385951">
    <property type="component" value="Unassembled WGS sequence"/>
</dbReference>
<evidence type="ECO:0000313" key="2">
    <source>
        <dbReference type="EMBL" id="KAK7683026.1"/>
    </source>
</evidence>